<reference evidence="12 13" key="2">
    <citation type="submission" date="2020-07" db="EMBL/GenBank/DDBJ databases">
        <title>Genome assembly of wild tea tree DASZ reveals pedigree and selection history of tea varieties.</title>
        <authorList>
            <person name="Zhang W."/>
        </authorList>
    </citation>
    <scope>NUCLEOTIDE SEQUENCE [LARGE SCALE GENOMIC DNA]</scope>
    <source>
        <strain evidence="13">cv. G240</strain>
        <tissue evidence="12">Leaf</tissue>
    </source>
</reference>
<dbReference type="Gene3D" id="1.25.40.790">
    <property type="match status" value="2"/>
</dbReference>
<evidence type="ECO:0000256" key="5">
    <source>
        <dbReference type="ARBA" id="ARBA00023242"/>
    </source>
</evidence>
<evidence type="ECO:0008006" key="14">
    <source>
        <dbReference type="Google" id="ProtNLM"/>
    </source>
</evidence>
<dbReference type="InterPro" id="IPR024557">
    <property type="entry name" value="CNOT1_dom_4"/>
</dbReference>
<dbReference type="Gene3D" id="1.25.40.840">
    <property type="entry name" value="CCR4-NOT transcription complex subunit 1 TTP binding domain"/>
    <property type="match status" value="1"/>
</dbReference>
<keyword evidence="4" id="KW-0804">Transcription</keyword>
<evidence type="ECO:0000259" key="7">
    <source>
        <dbReference type="Pfam" id="PF12842"/>
    </source>
</evidence>
<dbReference type="Pfam" id="PF16418">
    <property type="entry name" value="CNOT1_HEAT"/>
    <property type="match status" value="1"/>
</dbReference>
<evidence type="ECO:0000256" key="3">
    <source>
        <dbReference type="ARBA" id="ARBA00023015"/>
    </source>
</evidence>
<dbReference type="GO" id="GO:0000932">
    <property type="term" value="C:P-body"/>
    <property type="evidence" value="ECO:0007669"/>
    <property type="project" value="TreeGrafter"/>
</dbReference>
<dbReference type="InterPro" id="IPR040398">
    <property type="entry name" value="Not1"/>
</dbReference>
<dbReference type="InterPro" id="IPR032193">
    <property type="entry name" value="CNOT1_TTP_bind"/>
</dbReference>
<evidence type="ECO:0000256" key="1">
    <source>
        <dbReference type="ARBA" id="ARBA00004123"/>
    </source>
</evidence>
<dbReference type="FunFam" id="1.25.40.180:FF:000012">
    <property type="entry name" value="Ccr4-Not transcription complex subunit"/>
    <property type="match status" value="1"/>
</dbReference>
<evidence type="ECO:0000256" key="4">
    <source>
        <dbReference type="ARBA" id="ARBA00023163"/>
    </source>
</evidence>
<dbReference type="InterPro" id="IPR032191">
    <property type="entry name" value="CNOT1_CAF1_bind"/>
</dbReference>
<dbReference type="InterPro" id="IPR055454">
    <property type="entry name" value="CNOT1-like_NOT1_connector"/>
</dbReference>
<dbReference type="Pfam" id="PF04054">
    <property type="entry name" value="Not1"/>
    <property type="match status" value="1"/>
</dbReference>
<evidence type="ECO:0000256" key="2">
    <source>
        <dbReference type="ARBA" id="ARBA00022491"/>
    </source>
</evidence>
<evidence type="ECO:0000259" key="8">
    <source>
        <dbReference type="Pfam" id="PF16415"/>
    </source>
</evidence>
<dbReference type="FunFam" id="1.25.40.800:FF:000001">
    <property type="entry name" value="CCR4-NOT transcription complex subunit 1"/>
    <property type="match status" value="1"/>
</dbReference>
<evidence type="ECO:0000313" key="13">
    <source>
        <dbReference type="Proteomes" id="UP000593564"/>
    </source>
</evidence>
<evidence type="ECO:0000259" key="6">
    <source>
        <dbReference type="Pfam" id="PF04054"/>
    </source>
</evidence>
<organism evidence="12 13">
    <name type="scientific">Camellia sinensis</name>
    <name type="common">Tea plant</name>
    <name type="synonym">Thea sinensis</name>
    <dbReference type="NCBI Taxonomy" id="4442"/>
    <lineage>
        <taxon>Eukaryota</taxon>
        <taxon>Viridiplantae</taxon>
        <taxon>Streptophyta</taxon>
        <taxon>Embryophyta</taxon>
        <taxon>Tracheophyta</taxon>
        <taxon>Spermatophyta</taxon>
        <taxon>Magnoliopsida</taxon>
        <taxon>eudicotyledons</taxon>
        <taxon>Gunneridae</taxon>
        <taxon>Pentapetalae</taxon>
        <taxon>asterids</taxon>
        <taxon>Ericales</taxon>
        <taxon>Theaceae</taxon>
        <taxon>Camellia</taxon>
    </lineage>
</organism>
<feature type="domain" description="CCR4-NOT transcription complex subunit 1 CAF1-binding" evidence="8">
    <location>
        <begin position="817"/>
        <end position="1032"/>
    </location>
</feature>
<dbReference type="PANTHER" id="PTHR13162">
    <property type="entry name" value="CCR4-NOT TRANSCRIPTION COMPLEX"/>
    <property type="match status" value="1"/>
</dbReference>
<name>A0A7J7I5P7_CAMSI</name>
<dbReference type="Pfam" id="PF25097">
    <property type="entry name" value="ARM_Cnot1"/>
    <property type="match status" value="1"/>
</dbReference>
<dbReference type="GO" id="GO:0000289">
    <property type="term" value="P:nuclear-transcribed mRNA poly(A) tail shortening"/>
    <property type="evidence" value="ECO:0007669"/>
    <property type="project" value="UniProtKB-ARBA"/>
</dbReference>
<evidence type="ECO:0000259" key="10">
    <source>
        <dbReference type="Pfam" id="PF16418"/>
    </source>
</evidence>
<dbReference type="InterPro" id="IPR038535">
    <property type="entry name" value="CNOT1_TTP_bind_sf"/>
</dbReference>
<keyword evidence="2" id="KW-0678">Repressor</keyword>
<comment type="caution">
    <text evidence="12">The sequence shown here is derived from an EMBL/GenBank/DDBJ whole genome shotgun (WGS) entry which is preliminary data.</text>
</comment>
<keyword evidence="5" id="KW-0539">Nucleus</keyword>
<feature type="domain" description="CCR4-NOT transcription complex subunit 1-like NOT1 connector" evidence="11">
    <location>
        <begin position="1506"/>
        <end position="1682"/>
    </location>
</feature>
<comment type="subcellular location">
    <subcellularLocation>
        <location evidence="1">Nucleus</location>
    </subcellularLocation>
</comment>
<keyword evidence="3" id="KW-0805">Transcription regulation</keyword>
<dbReference type="GO" id="GO:0060090">
    <property type="term" value="F:molecular adaptor activity"/>
    <property type="evidence" value="ECO:0007669"/>
    <property type="project" value="TreeGrafter"/>
</dbReference>
<gene>
    <name evidence="12" type="ORF">HYC85_001045</name>
</gene>
<keyword evidence="13" id="KW-1185">Reference proteome</keyword>
<dbReference type="EMBL" id="JACBKZ010000001">
    <property type="protein sequence ID" value="KAF5959836.1"/>
    <property type="molecule type" value="Genomic_DNA"/>
</dbReference>
<feature type="domain" description="CCR4-NOT transcription complex subunit 1" evidence="7">
    <location>
        <begin position="1159"/>
        <end position="1299"/>
    </location>
</feature>
<feature type="domain" description="CCR4-NOT transcription complex subunit 1 HEAT repeat" evidence="10">
    <location>
        <begin position="426"/>
        <end position="570"/>
    </location>
</feature>
<evidence type="ECO:0000313" key="12">
    <source>
        <dbReference type="EMBL" id="KAF5959836.1"/>
    </source>
</evidence>
<evidence type="ECO:0000259" key="11">
    <source>
        <dbReference type="Pfam" id="PF25097"/>
    </source>
</evidence>
<reference evidence="13" key="1">
    <citation type="journal article" date="2020" name="Nat. Commun.">
        <title>Genome assembly of wild tea tree DASZ reveals pedigree and selection history of tea varieties.</title>
        <authorList>
            <person name="Zhang W."/>
            <person name="Zhang Y."/>
            <person name="Qiu H."/>
            <person name="Guo Y."/>
            <person name="Wan H."/>
            <person name="Zhang X."/>
            <person name="Scossa F."/>
            <person name="Alseekh S."/>
            <person name="Zhang Q."/>
            <person name="Wang P."/>
            <person name="Xu L."/>
            <person name="Schmidt M.H."/>
            <person name="Jia X."/>
            <person name="Li D."/>
            <person name="Zhu A."/>
            <person name="Guo F."/>
            <person name="Chen W."/>
            <person name="Ni D."/>
            <person name="Usadel B."/>
            <person name="Fernie A.R."/>
            <person name="Wen W."/>
        </authorList>
    </citation>
    <scope>NUCLEOTIDE SEQUENCE [LARGE SCALE GENOMIC DNA]</scope>
    <source>
        <strain evidence="13">cv. G240</strain>
    </source>
</reference>
<dbReference type="Pfam" id="PF12842">
    <property type="entry name" value="DUF3819"/>
    <property type="match status" value="1"/>
</dbReference>
<dbReference type="Gene3D" id="1.25.40.180">
    <property type="match status" value="1"/>
</dbReference>
<feature type="domain" description="CCR4-Not complex component Not1 C-terminal" evidence="6">
    <location>
        <begin position="1909"/>
        <end position="2187"/>
    </location>
</feature>
<dbReference type="InterPro" id="IPR007196">
    <property type="entry name" value="CCR4-Not_Not1_C"/>
</dbReference>
<proteinExistence type="predicted"/>
<dbReference type="GO" id="GO:0030015">
    <property type="term" value="C:CCR4-NOT core complex"/>
    <property type="evidence" value="ECO:0007669"/>
    <property type="project" value="InterPro"/>
</dbReference>
<dbReference type="InterPro" id="IPR032194">
    <property type="entry name" value="CNOT1_HEAT"/>
</dbReference>
<dbReference type="Pfam" id="PF16415">
    <property type="entry name" value="CNOT1_CAF1_bind"/>
    <property type="match status" value="1"/>
</dbReference>
<dbReference type="Proteomes" id="UP000593564">
    <property type="component" value="Unassembled WGS sequence"/>
</dbReference>
<feature type="domain" description="CCR4-NOT transcription complex subunit 1 TTP binding" evidence="9">
    <location>
        <begin position="601"/>
        <end position="720"/>
    </location>
</feature>
<dbReference type="CDD" id="cd20710">
    <property type="entry name" value="NOT1_connector"/>
    <property type="match status" value="1"/>
</dbReference>
<dbReference type="Pfam" id="PF16417">
    <property type="entry name" value="CNOT1_TTP_bind"/>
    <property type="match status" value="1"/>
</dbReference>
<evidence type="ECO:0000259" key="9">
    <source>
        <dbReference type="Pfam" id="PF16417"/>
    </source>
</evidence>
<accession>A0A7J7I5P7</accession>
<protein>
    <recommendedName>
        <fullName evidence="14">CCR4-Not complex component Not1 C-terminal domain-containing protein</fullName>
    </recommendedName>
</protein>
<dbReference type="PANTHER" id="PTHR13162:SF8">
    <property type="entry name" value="CCR4-NOT TRANSCRIPTION COMPLEX SUBUNIT 1"/>
    <property type="match status" value="1"/>
</dbReference>
<dbReference type="GO" id="GO:0017148">
    <property type="term" value="P:negative regulation of translation"/>
    <property type="evidence" value="ECO:0007669"/>
    <property type="project" value="InterPro"/>
</dbReference>
<sequence length="2211" mass="246900">MQLKPDLLAAIFRYLLQWPNFSTVFCEAVRTMVISEQLLTDFCDALHLSVSEKIGIGLALANSENVDIRTSGQNFCMAQTEELRRNSAVIDSSEQIQNIIMFLIRSEGLSKYVDSFMQLLSLMEPKERTPLILAPLLSDDFYEASSPPNCLCAICGCCRNMELFYGCRENEFDAILAEMVSETSMADIMSELGYGCTVDVSHCNEVLSLFLPLTEATVSRILGTITRTHTGLEDNQNCCLTFYSAIGSCATCEASCLSSWNVHVLVDSIKQLAPDINWINVVENLDHEGFYIPSEQAFFLFMSIYLRACQDPFPLHAICRSVWKNVDGQLSFLRYAVSASPEIFTFSCSARKLACANGWKVNEVPHGLANHAWLSLDLLEVLCQLAEGGRAKYVQQILEFPLKQCPELLLLGIAQINTPYNLLQWEVFSTVFPIIVGDAAGSGIVLQLWQSNTKLVLRGFIDSMKTDQGNIVTVLEICQELKILLSLLEQIPFYFSIRLAALATQKEYIDLEKWLNDNIRTHKDIFFEACLNFVKEILFPPEDISANSFQHSGALANLNVRISPRFLKALEDNNVQITSEKLSEELKWLCKASKYVGLRLQNVENSETLTPNGYSNDTEADANTYLDQVFDGRLSIDDMVQILARFKESSERREQLIFECMVKNLLEEYQFFPQYPEMQLKIAAILVGSLIKHQLLSNLTLSIAVHTVLEALRKPPDTKHTLARISSSHLISNGGSSSFTDTHSGSIPTTVEMVEIVGPRSSQHGKQLSSFLPVQQIHQGLLGDGHKAHSTSGIFSKPILPPGNSSNVSLSDIPNPQKVPASDIQDKILFLINNISSSNMEAKAKEFTEILSEQYYPWFAQYMVMKRASIEPNFHDLYMKFLDNVNSRALNKEIVKAAYENCKVLLRSKLIKSSSEERSLLKNLGSWLGKFTIGRNQVLRAREIDPKSLIIEAFEKGLMIAVIPFTSKILEPCQSSLAYQPPNPWTMAILGLLVEIYALPNLKMNLKFDIEVLFKNLGVDMKEVKPTSLLKIEFEKWKATLIFLIKILGHPSHNWLLKSTLELCVELQPEISNSSQSGGQLNLLSQYTGNLHFVSGPLMEDEKMATLSLSDRLPSGQRLSLVPPSQSPYSVGQLSSPICDIGSHIIFNQKLSAMGLQYFQRIVPLAMERAIKEVMAPVVQRSVTIAIQTTKELVLKDYAMESDETCIYNAAHLMVASLAGSLAHVTCKEPLRVSISSQLRNLLQGFNITNEAQEEAVAIVLNDNLDLGCAVIEHAATDNALKTVDNEITIQLSLRRKHREGVGPSYYNASMYTQGPMGVIPEALRPRPGHLSHSQQRDFIRFPWQNQSSQSSNEVPTDVMVSSSDYVGTGVSCACVSPTRQLNPALYSSGLRSMGLSSVAQPVYLISEELDPGSTQLIGGSSTRMGATDGVVSHGAKSNNVASLSSAATAPEQHFLETSNAVKELEGAVPPLTETSTTEHMASGISEHLFTTGDALEKYQIVAQKLEMLITEDTEETAIQVLIAQIPEIMLKCISRDEAALAVGQKVFKSLYEKASSSSHVSAHIAILASIRDVCKLVVKELTSWVIYSNEERKFNRDIIVGLIRKDLLNLTEYNMHMAKLIDAGRNKSATEFAISLLQTLLIQESRVSVSELPNLVDVLAKVATRPGASDSLQQLVKTARNPAANAAVLSGFSLGKDDKAKPSIEKKGSDNATILTREEYINADSGAADDPASFHDQVSTLFAEWYKIYELHGTNEATCTRFLLQLQQSGYFNGDDMSDRFFRHLMELSVACCLSTEGISSRSLSFQSSHTSQNLSFLAIDVYAKLVVLVLKILSVTVRVIQKDAEEKRASFNPRPYFRLFINWFFNLLAPDSIIEGCNFQVLTAFGNAFHLLQPLKVPAFSDDLVMIHFLYKGTLRVLLVLLHDFPEFLCDYHFSFCDVIPSSCIQMRNVILSAFPHNMRLPDPSTPNLKIDLLAEINQSPRIFSEVDAALKAKQMKSDVDEYLKTRYQGTFLSELVQRLLLMQNEATQAGTWYNIPLINSLVLYVGMQTIQQLEAKNPHPLAQMTNNDSVELLIAMDVFWILIADFDSEGRYLFLNAIVNQLRYPNNHTHFFSYVLLYLFVNANQEIIQEQITRVLLERLIVNKPHPWGLLITFIELIKNPKYNFWSRSFTRCAPEIEKLFESVSRSCGGPKPVDESIVYGGIPDSMH</sequence>
<dbReference type="GO" id="GO:0005634">
    <property type="term" value="C:nucleus"/>
    <property type="evidence" value="ECO:0007669"/>
    <property type="project" value="UniProtKB-SubCell"/>
</dbReference>
<dbReference type="Gene3D" id="1.25.40.800">
    <property type="match status" value="1"/>
</dbReference>